<dbReference type="Proteomes" id="UP000682733">
    <property type="component" value="Unassembled WGS sequence"/>
</dbReference>
<dbReference type="Proteomes" id="UP000677228">
    <property type="component" value="Unassembled WGS sequence"/>
</dbReference>
<feature type="region of interest" description="Disordered" evidence="1">
    <location>
        <begin position="101"/>
        <end position="131"/>
    </location>
</feature>
<sequence>MDDTALSSDAIVSGSDIEDINFFLREKTLADMTTGPIESDHDHPVLSPEALIKQIQNHLSLLTDRYGGAMKEIKAILEKQQQLQIKLNEDKNANRSIFEQTFADSASENTNTLSTEAESDCDDGHGSKVAT</sequence>
<dbReference type="EMBL" id="CAJOBA010002135">
    <property type="protein sequence ID" value="CAF3631428.1"/>
    <property type="molecule type" value="Genomic_DNA"/>
</dbReference>
<accession>A0A814G5Y1</accession>
<dbReference type="EMBL" id="CAJOBC010002986">
    <property type="protein sequence ID" value="CAF3761481.1"/>
    <property type="molecule type" value="Genomic_DNA"/>
</dbReference>
<organism evidence="3 6">
    <name type="scientific">Didymodactylos carnosus</name>
    <dbReference type="NCBI Taxonomy" id="1234261"/>
    <lineage>
        <taxon>Eukaryota</taxon>
        <taxon>Metazoa</taxon>
        <taxon>Spiralia</taxon>
        <taxon>Gnathifera</taxon>
        <taxon>Rotifera</taxon>
        <taxon>Eurotatoria</taxon>
        <taxon>Bdelloidea</taxon>
        <taxon>Philodinida</taxon>
        <taxon>Philodinidae</taxon>
        <taxon>Didymodactylos</taxon>
    </lineage>
</organism>
<evidence type="ECO:0000313" key="5">
    <source>
        <dbReference type="EMBL" id="CAF3761481.1"/>
    </source>
</evidence>
<proteinExistence type="predicted"/>
<feature type="compositionally biased region" description="Polar residues" evidence="1">
    <location>
        <begin position="101"/>
        <end position="116"/>
    </location>
</feature>
<comment type="caution">
    <text evidence="3">The sequence shown here is derived from an EMBL/GenBank/DDBJ whole genome shotgun (WGS) entry which is preliminary data.</text>
</comment>
<dbReference type="EMBL" id="CAJNOQ010002986">
    <property type="protein sequence ID" value="CAF0989350.1"/>
    <property type="molecule type" value="Genomic_DNA"/>
</dbReference>
<name>A0A814G5Y1_9BILA</name>
<dbReference type="Proteomes" id="UP000663829">
    <property type="component" value="Unassembled WGS sequence"/>
</dbReference>
<dbReference type="EMBL" id="CAJNOK010002135">
    <property type="protein sequence ID" value="CAF0846214.1"/>
    <property type="molecule type" value="Genomic_DNA"/>
</dbReference>
<dbReference type="OrthoDB" id="10039764at2759"/>
<evidence type="ECO:0000313" key="2">
    <source>
        <dbReference type="EMBL" id="CAF0846214.1"/>
    </source>
</evidence>
<evidence type="ECO:0000313" key="3">
    <source>
        <dbReference type="EMBL" id="CAF0989350.1"/>
    </source>
</evidence>
<evidence type="ECO:0000256" key="1">
    <source>
        <dbReference type="SAM" id="MobiDB-lite"/>
    </source>
</evidence>
<feature type="compositionally biased region" description="Basic and acidic residues" evidence="1">
    <location>
        <begin position="122"/>
        <end position="131"/>
    </location>
</feature>
<gene>
    <name evidence="3" type="ORF">GPM918_LOCUS13172</name>
    <name evidence="2" type="ORF">OVA965_LOCUS6905</name>
    <name evidence="5" type="ORF">SRO942_LOCUS13172</name>
    <name evidence="4" type="ORF">TMI583_LOCUS6901</name>
</gene>
<dbReference type="Proteomes" id="UP000681722">
    <property type="component" value="Unassembled WGS sequence"/>
</dbReference>
<protein>
    <submittedName>
        <fullName evidence="3">Uncharacterized protein</fullName>
    </submittedName>
</protein>
<evidence type="ECO:0000313" key="4">
    <source>
        <dbReference type="EMBL" id="CAF3631428.1"/>
    </source>
</evidence>
<evidence type="ECO:0000313" key="6">
    <source>
        <dbReference type="Proteomes" id="UP000663829"/>
    </source>
</evidence>
<reference evidence="3" key="1">
    <citation type="submission" date="2021-02" db="EMBL/GenBank/DDBJ databases">
        <authorList>
            <person name="Nowell W R."/>
        </authorList>
    </citation>
    <scope>NUCLEOTIDE SEQUENCE</scope>
</reference>
<dbReference type="AlphaFoldDB" id="A0A814G5Y1"/>
<keyword evidence="6" id="KW-1185">Reference proteome</keyword>